<dbReference type="SFLD" id="SFLDS00005">
    <property type="entry name" value="Isoprenoid_Synthase_Type_I"/>
    <property type="match status" value="1"/>
</dbReference>
<evidence type="ECO:0000256" key="1">
    <source>
        <dbReference type="ARBA" id="ARBA00001946"/>
    </source>
</evidence>
<dbReference type="GO" id="GO:0004659">
    <property type="term" value="F:prenyltransferase activity"/>
    <property type="evidence" value="ECO:0007669"/>
    <property type="project" value="InterPro"/>
</dbReference>
<keyword evidence="3" id="KW-0808">Transferase</keyword>
<dbReference type="SUPFAM" id="SSF48576">
    <property type="entry name" value="Terpenoid synthases"/>
    <property type="match status" value="2"/>
</dbReference>
<reference evidence="6" key="1">
    <citation type="submission" date="2022-10" db="EMBL/GenBank/DDBJ databases">
        <title>The complete genomes of actinobacterial strains from the NBC collection.</title>
        <authorList>
            <person name="Joergensen T.S."/>
            <person name="Alvarez Arevalo M."/>
            <person name="Sterndorff E.B."/>
            <person name="Faurdal D."/>
            <person name="Vuksanovic O."/>
            <person name="Mourched A.-S."/>
            <person name="Charusanti P."/>
            <person name="Shaw S."/>
            <person name="Blin K."/>
            <person name="Weber T."/>
        </authorList>
    </citation>
    <scope>NUCLEOTIDE SEQUENCE</scope>
    <source>
        <strain evidence="6">NBC_00003</strain>
    </source>
</reference>
<dbReference type="AlphaFoldDB" id="A0AAU2VFR5"/>
<dbReference type="PANTHER" id="PTHR12001">
    <property type="entry name" value="GERANYLGERANYL PYROPHOSPHATE SYNTHASE"/>
    <property type="match status" value="1"/>
</dbReference>
<evidence type="ECO:0000256" key="5">
    <source>
        <dbReference type="ARBA" id="ARBA00022842"/>
    </source>
</evidence>
<comment type="similarity">
    <text evidence="2">Belongs to the FPP/GGPP synthase family.</text>
</comment>
<dbReference type="GO" id="GO:0008299">
    <property type="term" value="P:isoprenoid biosynthetic process"/>
    <property type="evidence" value="ECO:0007669"/>
    <property type="project" value="InterPro"/>
</dbReference>
<dbReference type="PANTHER" id="PTHR12001:SF69">
    <property type="entry name" value="ALL TRANS-POLYPRENYL-DIPHOSPHATE SYNTHASE PDSS1"/>
    <property type="match status" value="1"/>
</dbReference>
<dbReference type="EMBL" id="CP108318">
    <property type="protein sequence ID" value="WTW66192.1"/>
    <property type="molecule type" value="Genomic_DNA"/>
</dbReference>
<dbReference type="PROSITE" id="PS00723">
    <property type="entry name" value="POLYPRENYL_SYNTHASE_1"/>
    <property type="match status" value="1"/>
</dbReference>
<dbReference type="Pfam" id="PF00348">
    <property type="entry name" value="polyprenyl_synt"/>
    <property type="match status" value="1"/>
</dbReference>
<organism evidence="6">
    <name type="scientific">Streptomyces sp. NBC_00003</name>
    <dbReference type="NCBI Taxonomy" id="2903608"/>
    <lineage>
        <taxon>Bacteria</taxon>
        <taxon>Bacillati</taxon>
        <taxon>Actinomycetota</taxon>
        <taxon>Actinomycetes</taxon>
        <taxon>Kitasatosporales</taxon>
        <taxon>Streptomycetaceae</taxon>
        <taxon>Streptomyces</taxon>
    </lineage>
</organism>
<protein>
    <submittedName>
        <fullName evidence="6">Polyprenyl synthetase family protein</fullName>
    </submittedName>
</protein>
<keyword evidence="5" id="KW-0460">Magnesium</keyword>
<dbReference type="InterPro" id="IPR002060">
    <property type="entry name" value="Squ/phyt_synthse"/>
</dbReference>
<dbReference type="InterPro" id="IPR008949">
    <property type="entry name" value="Isoprenoid_synthase_dom_sf"/>
</dbReference>
<dbReference type="GO" id="GO:0046872">
    <property type="term" value="F:metal ion binding"/>
    <property type="evidence" value="ECO:0007669"/>
    <property type="project" value="UniProtKB-KW"/>
</dbReference>
<sequence length="654" mass="70866">MARWELGKFDECLDLAGIKDTRLRKSYRACFKLALKTDWTMAMAGAFLPPHRRPAMAAVGAVVRWVDDLADHRKGNVARFSEETQELLAEVRSGHSVHPVRAAIVHSIGAFALPVPSLERFVATTQADIGRTEFATEAELSEFARHAVGAPVLLGCPLLGGPVDDPAFDRAVLSFGEGLDRVDNLRDLSEDLARGWLGISRETLDNCAADPADLMNRRATPEVLRALRCEADRAAALLAGADMVAAGLPAYGKAAIDTMQSLYRLHLETVTEDLPAVLRRRPRPRTASLKRLAVSSLGSMAGAIPQPRTEAAPLCLPIAAPHAPEQSDNVRHWASHQAISAELRRCCEQSQDGVLATIQSHALLPVGKLLRPVLTVEGAGAVGGDTAMVIPAAVSTELVHVASLINDDIIDGDDQRRGRDSAPARFGVDLALLAANGLFMKALQGLSRCREQGVTAERLNQAFNDAGQTGEDLTRGVALELSITDDLACPVDTYLEMIKLKTAVLFAYASRLGAYLVDGGDDQVKALSAYGLALGMAFQIRDDLLPYDSTSEAAGKDASSDLRNHRPTLPILLAYAHATPHQQHELHALWNDTDHERALPALHRVLQSTQAMVRARNLATTYGEQAQSHLDQLPDTPHRTRLRHLVRQATQRIN</sequence>
<evidence type="ECO:0000256" key="3">
    <source>
        <dbReference type="ARBA" id="ARBA00022679"/>
    </source>
</evidence>
<keyword evidence="4" id="KW-0479">Metal-binding</keyword>
<dbReference type="CDD" id="cd00685">
    <property type="entry name" value="Trans_IPPS_HT"/>
    <property type="match status" value="1"/>
</dbReference>
<evidence type="ECO:0000256" key="4">
    <source>
        <dbReference type="ARBA" id="ARBA00022723"/>
    </source>
</evidence>
<name>A0AAU2VFR5_9ACTN</name>
<gene>
    <name evidence="6" type="ORF">OG549_39340</name>
</gene>
<dbReference type="Gene3D" id="1.10.600.10">
    <property type="entry name" value="Farnesyl Diphosphate Synthase"/>
    <property type="match status" value="2"/>
</dbReference>
<evidence type="ECO:0000313" key="6">
    <source>
        <dbReference type="EMBL" id="WTW66192.1"/>
    </source>
</evidence>
<accession>A0AAU2VFR5</accession>
<dbReference type="Pfam" id="PF00494">
    <property type="entry name" value="SQS_PSY"/>
    <property type="match status" value="1"/>
</dbReference>
<evidence type="ECO:0000256" key="2">
    <source>
        <dbReference type="ARBA" id="ARBA00006706"/>
    </source>
</evidence>
<dbReference type="InterPro" id="IPR033749">
    <property type="entry name" value="Polyprenyl_synt_CS"/>
</dbReference>
<dbReference type="InterPro" id="IPR000092">
    <property type="entry name" value="Polyprenyl_synt"/>
</dbReference>
<comment type="cofactor">
    <cofactor evidence="1">
        <name>Mg(2+)</name>
        <dbReference type="ChEBI" id="CHEBI:18420"/>
    </cofactor>
</comment>
<proteinExistence type="inferred from homology"/>